<organism evidence="1 2">
    <name type="scientific">Ardenticatena maritima</name>
    <dbReference type="NCBI Taxonomy" id="872965"/>
    <lineage>
        <taxon>Bacteria</taxon>
        <taxon>Bacillati</taxon>
        <taxon>Chloroflexota</taxon>
        <taxon>Ardenticatenia</taxon>
        <taxon>Ardenticatenales</taxon>
        <taxon>Ardenticatenaceae</taxon>
        <taxon>Ardenticatena</taxon>
    </lineage>
</organism>
<protein>
    <submittedName>
        <fullName evidence="1">Uncharacterized protein</fullName>
    </submittedName>
</protein>
<reference evidence="1 2" key="1">
    <citation type="journal article" date="2015" name="Genome Announc.">
        <title>Draft Genome Sequence of a Heterotrophic Facultative Anaerobic Thermophilic Bacterium, Ardenticatena maritima Strain 110ST.</title>
        <authorList>
            <person name="Kawaichi S."/>
            <person name="Yoshida T."/>
            <person name="Sako Y."/>
            <person name="Nakamura R."/>
        </authorList>
    </citation>
    <scope>NUCLEOTIDE SEQUENCE [LARGE SCALE GENOMIC DNA]</scope>
    <source>
        <strain evidence="1 2">110S</strain>
    </source>
</reference>
<evidence type="ECO:0000313" key="1">
    <source>
        <dbReference type="EMBL" id="GAP63230.1"/>
    </source>
</evidence>
<name>A0A0M9UCU7_9CHLR</name>
<dbReference type="Proteomes" id="UP000037784">
    <property type="component" value="Unassembled WGS sequence"/>
</dbReference>
<sequence>MTWQRSFAKVSCGCHALYHKVKRSVKCVAFAWKERVWYACIPYGGIG</sequence>
<comment type="caution">
    <text evidence="1">The sequence shown here is derived from an EMBL/GenBank/DDBJ whole genome shotgun (WGS) entry which is preliminary data.</text>
</comment>
<gene>
    <name evidence="1" type="ORF">ARMA_1652</name>
</gene>
<proteinExistence type="predicted"/>
<evidence type="ECO:0000313" key="2">
    <source>
        <dbReference type="Proteomes" id="UP000037784"/>
    </source>
</evidence>
<dbReference type="EMBL" id="BBZA01000126">
    <property type="protein sequence ID" value="GAP63230.1"/>
    <property type="molecule type" value="Genomic_DNA"/>
</dbReference>
<keyword evidence="2" id="KW-1185">Reference proteome</keyword>
<reference evidence="2" key="2">
    <citation type="submission" date="2015-08" db="EMBL/GenBank/DDBJ databases">
        <title>Draft Genome Sequence of a Heterotrophic Facultative Anaerobic Bacterium Ardenticatena maritima Strain 110S.</title>
        <authorList>
            <person name="Kawaichi S."/>
            <person name="Yoshida T."/>
            <person name="Sako Y."/>
            <person name="Nakamura R."/>
        </authorList>
    </citation>
    <scope>NUCLEOTIDE SEQUENCE [LARGE SCALE GENOMIC DNA]</scope>
    <source>
        <strain evidence="2">110S</strain>
    </source>
</reference>
<dbReference type="InParanoid" id="A0A0M9UCU7"/>
<dbReference type="AlphaFoldDB" id="A0A0M9UCU7"/>
<accession>A0A0M9UCU7</accession>